<evidence type="ECO:0000313" key="3">
    <source>
        <dbReference type="EMBL" id="SYV97448.1"/>
    </source>
</evidence>
<reference evidence="4" key="1">
    <citation type="submission" date="2018-06" db="EMBL/GenBank/DDBJ databases">
        <authorList>
            <consortium name="Pathogen Informatics"/>
        </authorList>
    </citation>
    <scope>NUCLEOTIDE SEQUENCE [LARGE SCALE GENOMIC DNA]</scope>
    <source>
        <strain evidence="4">NCTC10132</strain>
    </source>
</reference>
<evidence type="ECO:0000313" key="4">
    <source>
        <dbReference type="Proteomes" id="UP000257559"/>
    </source>
</evidence>
<gene>
    <name evidence="3" type="ORF">NCTC10132_00813</name>
</gene>
<keyword evidence="2" id="KW-1133">Transmembrane helix</keyword>
<dbReference type="KEGG" id="medw:NCTC10132_00813"/>
<accession>A0A3B0PJI7</accession>
<organism evidence="3 4">
    <name type="scientific">Mycoplasmopsis edwardii</name>
    <dbReference type="NCBI Taxonomy" id="53558"/>
    <lineage>
        <taxon>Bacteria</taxon>
        <taxon>Bacillati</taxon>
        <taxon>Mycoplasmatota</taxon>
        <taxon>Mycoplasmoidales</taxon>
        <taxon>Metamycoplasmataceae</taxon>
        <taxon>Mycoplasmopsis</taxon>
    </lineage>
</organism>
<name>A0A3B0PJI7_9BACT</name>
<sequence>MKNYKASLLRNKINIDFDLYEDIYTKASYAPLLEAINQGKVYLSYPDLLNEKIIDDQIGNIDKLIPNLVLDKDKLTQQVNLIEDAFVKNNLIRKIEGINSKEKYLEVRAEIKAYNPNKTKVIANDINEYREAIKNLINKIIENKQKQQFLDKLNGAESEYQLDNIKNEVTSYLNRSQDLKESEKQNNSKDYAPIASKKDYATLILSIAFPVAAVLSLGIILIVYLIKRKK</sequence>
<feature type="coiled-coil region" evidence="1">
    <location>
        <begin position="126"/>
        <end position="182"/>
    </location>
</feature>
<feature type="transmembrane region" description="Helical" evidence="2">
    <location>
        <begin position="203"/>
        <end position="226"/>
    </location>
</feature>
<keyword evidence="1" id="KW-0175">Coiled coil</keyword>
<evidence type="ECO:0000256" key="2">
    <source>
        <dbReference type="SAM" id="Phobius"/>
    </source>
</evidence>
<dbReference type="Proteomes" id="UP000257559">
    <property type="component" value="Chromosome"/>
</dbReference>
<dbReference type="EMBL" id="LS991951">
    <property type="protein sequence ID" value="SYV97448.1"/>
    <property type="molecule type" value="Genomic_DNA"/>
</dbReference>
<protein>
    <submittedName>
        <fullName evidence="3">Uncharacterized protein</fullName>
    </submittedName>
</protein>
<evidence type="ECO:0000256" key="1">
    <source>
        <dbReference type="SAM" id="Coils"/>
    </source>
</evidence>
<keyword evidence="2" id="KW-0812">Transmembrane</keyword>
<keyword evidence="2" id="KW-0472">Membrane</keyword>
<proteinExistence type="predicted"/>
<keyword evidence="4" id="KW-1185">Reference proteome</keyword>
<dbReference type="AlphaFoldDB" id="A0A3B0PJI7"/>